<evidence type="ECO:0000313" key="2">
    <source>
        <dbReference type="EMBL" id="KAL2728487.1"/>
    </source>
</evidence>
<name>A0ABD2B6X7_VESSQ</name>
<dbReference type="AlphaFoldDB" id="A0ABD2B6X7"/>
<comment type="caution">
    <text evidence="2">The sequence shown here is derived from an EMBL/GenBank/DDBJ whole genome shotgun (WGS) entry which is preliminary data.</text>
</comment>
<feature type="region of interest" description="Disordered" evidence="1">
    <location>
        <begin position="157"/>
        <end position="177"/>
    </location>
</feature>
<organism evidence="2 3">
    <name type="scientific">Vespula squamosa</name>
    <name type="common">Southern yellow jacket</name>
    <name type="synonym">Wasp</name>
    <dbReference type="NCBI Taxonomy" id="30214"/>
    <lineage>
        <taxon>Eukaryota</taxon>
        <taxon>Metazoa</taxon>
        <taxon>Ecdysozoa</taxon>
        <taxon>Arthropoda</taxon>
        <taxon>Hexapoda</taxon>
        <taxon>Insecta</taxon>
        <taxon>Pterygota</taxon>
        <taxon>Neoptera</taxon>
        <taxon>Endopterygota</taxon>
        <taxon>Hymenoptera</taxon>
        <taxon>Apocrita</taxon>
        <taxon>Aculeata</taxon>
        <taxon>Vespoidea</taxon>
        <taxon>Vespidae</taxon>
        <taxon>Vespinae</taxon>
        <taxon>Vespula</taxon>
    </lineage>
</organism>
<proteinExistence type="predicted"/>
<reference evidence="2 3" key="1">
    <citation type="journal article" date="2024" name="Ann. Entomol. Soc. Am.">
        <title>Genomic analyses of the southern and eastern yellowjacket wasps (Hymenoptera: Vespidae) reveal evolutionary signatures of social life.</title>
        <authorList>
            <person name="Catto M.A."/>
            <person name="Caine P.B."/>
            <person name="Orr S.E."/>
            <person name="Hunt B.G."/>
            <person name="Goodisman M.A.D."/>
        </authorList>
    </citation>
    <scope>NUCLEOTIDE SEQUENCE [LARGE SCALE GENOMIC DNA]</scope>
    <source>
        <strain evidence="2">233</strain>
        <tissue evidence="2">Head and thorax</tissue>
    </source>
</reference>
<evidence type="ECO:0000256" key="1">
    <source>
        <dbReference type="SAM" id="MobiDB-lite"/>
    </source>
</evidence>
<protein>
    <submittedName>
        <fullName evidence="2">Uncharacterized protein</fullName>
    </submittedName>
</protein>
<feature type="compositionally biased region" description="Acidic residues" evidence="1">
    <location>
        <begin position="53"/>
        <end position="78"/>
    </location>
</feature>
<sequence length="177" mass="19932">MEVDSLRNSTPLFRSGARFGCWGSWCSPPLALALQVSGMARKSSENEGKRDLEEEEEEGEGEEEEKEKEEGEEEEEEERESKSSCTTNRIEGLTGEMGLEFQAILRSQMEDPVPGTERVKHRLKPCFPSRNRWENNGPTGLKVSDKCSTRVAALTEETHVDELSEGKSSQKPREKIP</sequence>
<feature type="compositionally biased region" description="Basic and acidic residues" evidence="1">
    <location>
        <begin position="42"/>
        <end position="52"/>
    </location>
</feature>
<dbReference type="EMBL" id="JAUDFV010000132">
    <property type="protein sequence ID" value="KAL2728487.1"/>
    <property type="molecule type" value="Genomic_DNA"/>
</dbReference>
<gene>
    <name evidence="2" type="ORF">V1478_006119</name>
</gene>
<evidence type="ECO:0000313" key="3">
    <source>
        <dbReference type="Proteomes" id="UP001607302"/>
    </source>
</evidence>
<feature type="region of interest" description="Disordered" evidence="1">
    <location>
        <begin position="37"/>
        <end position="94"/>
    </location>
</feature>
<dbReference type="Proteomes" id="UP001607302">
    <property type="component" value="Unassembled WGS sequence"/>
</dbReference>
<accession>A0ABD2B6X7</accession>
<keyword evidence="3" id="KW-1185">Reference proteome</keyword>